<name>A0A937FIY8_9CLOT</name>
<dbReference type="AlphaFoldDB" id="A0A937FIY8"/>
<dbReference type="InterPro" id="IPR005467">
    <property type="entry name" value="His_kinase_dom"/>
</dbReference>
<evidence type="ECO:0000256" key="4">
    <source>
        <dbReference type="ARBA" id="ARBA00022475"/>
    </source>
</evidence>
<keyword evidence="15" id="KW-1185">Reference proteome</keyword>
<evidence type="ECO:0000256" key="7">
    <source>
        <dbReference type="ARBA" id="ARBA00022692"/>
    </source>
</evidence>
<evidence type="ECO:0000256" key="3">
    <source>
        <dbReference type="ARBA" id="ARBA00012438"/>
    </source>
</evidence>
<proteinExistence type="predicted"/>
<evidence type="ECO:0000256" key="11">
    <source>
        <dbReference type="ARBA" id="ARBA00023136"/>
    </source>
</evidence>
<dbReference type="Proteomes" id="UP000623681">
    <property type="component" value="Unassembled WGS sequence"/>
</dbReference>
<evidence type="ECO:0000256" key="12">
    <source>
        <dbReference type="SAM" id="Phobius"/>
    </source>
</evidence>
<dbReference type="SUPFAM" id="SSF55874">
    <property type="entry name" value="ATPase domain of HSP90 chaperone/DNA topoisomerase II/histidine kinase"/>
    <property type="match status" value="1"/>
</dbReference>
<dbReference type="PRINTS" id="PR00344">
    <property type="entry name" value="BCTRLSENSOR"/>
</dbReference>
<dbReference type="EMBL" id="JAESWA010000023">
    <property type="protein sequence ID" value="MBL4933227.1"/>
    <property type="molecule type" value="Genomic_DNA"/>
</dbReference>
<gene>
    <name evidence="14" type="ORF">JK634_15540</name>
</gene>
<sequence>MKFTKYLADRKFTLLFYALLMLFISLVIFLDGSKKVNIENVLYINLVSLTFFIIYLIAGYLRLRDYYKNLNNIVENNSDEIMDRLMTPITHEQILHHEVLKALFNEQSSKILSLQEHKKDYEEFITSWVHQVKTPISASRLLIENNAKNPSKEILYSLEEELDKIENYIEQALYYSKTDDFSKDYLINELELDRLVKEGVKKQAKTFINKKINIEIDNTELIVTTDKKWLAFIVDQILANSLKYTSIGGKIKVYGVVEEKAQKLVIEDNGIGIKEEDLHRVFDKGFTGYNGRENYKSTGMGLYLSKKLARKLGHDITIESKYGEYTRVTIVFPKLIDYYEISDK</sequence>
<dbReference type="GO" id="GO:0005886">
    <property type="term" value="C:plasma membrane"/>
    <property type="evidence" value="ECO:0007669"/>
    <property type="project" value="UniProtKB-SubCell"/>
</dbReference>
<evidence type="ECO:0000256" key="5">
    <source>
        <dbReference type="ARBA" id="ARBA00022553"/>
    </source>
</evidence>
<comment type="subcellular location">
    <subcellularLocation>
        <location evidence="2">Cell membrane</location>
        <topology evidence="2">Multi-pass membrane protein</topology>
    </subcellularLocation>
</comment>
<evidence type="ECO:0000256" key="9">
    <source>
        <dbReference type="ARBA" id="ARBA00022989"/>
    </source>
</evidence>
<dbReference type="RefSeq" id="WP_202768638.1">
    <property type="nucleotide sequence ID" value="NZ_JAESWA010000023.1"/>
</dbReference>
<keyword evidence="4" id="KW-1003">Cell membrane</keyword>
<dbReference type="Gene3D" id="3.30.565.10">
    <property type="entry name" value="Histidine kinase-like ATPase, C-terminal domain"/>
    <property type="match status" value="1"/>
</dbReference>
<keyword evidence="5" id="KW-0597">Phosphoprotein</keyword>
<dbReference type="SMART" id="SM00387">
    <property type="entry name" value="HATPase_c"/>
    <property type="match status" value="1"/>
</dbReference>
<keyword evidence="8 14" id="KW-0418">Kinase</keyword>
<dbReference type="EC" id="2.7.13.3" evidence="3"/>
<dbReference type="InterPro" id="IPR036890">
    <property type="entry name" value="HATPase_C_sf"/>
</dbReference>
<dbReference type="InterPro" id="IPR050351">
    <property type="entry name" value="BphY/WalK/GraS-like"/>
</dbReference>
<evidence type="ECO:0000256" key="10">
    <source>
        <dbReference type="ARBA" id="ARBA00023012"/>
    </source>
</evidence>
<dbReference type="InterPro" id="IPR003661">
    <property type="entry name" value="HisK_dim/P_dom"/>
</dbReference>
<dbReference type="InterPro" id="IPR003594">
    <property type="entry name" value="HATPase_dom"/>
</dbReference>
<feature type="domain" description="Histidine kinase" evidence="13">
    <location>
        <begin position="127"/>
        <end position="336"/>
    </location>
</feature>
<keyword evidence="11 12" id="KW-0472">Membrane</keyword>
<evidence type="ECO:0000256" key="2">
    <source>
        <dbReference type="ARBA" id="ARBA00004651"/>
    </source>
</evidence>
<dbReference type="PANTHER" id="PTHR45453">
    <property type="entry name" value="PHOSPHATE REGULON SENSOR PROTEIN PHOR"/>
    <property type="match status" value="1"/>
</dbReference>
<feature type="transmembrane region" description="Helical" evidence="12">
    <location>
        <begin position="42"/>
        <end position="61"/>
    </location>
</feature>
<keyword evidence="6" id="KW-0808">Transferase</keyword>
<dbReference type="Pfam" id="PF02518">
    <property type="entry name" value="HATPase_c"/>
    <property type="match status" value="1"/>
</dbReference>
<comment type="catalytic activity">
    <reaction evidence="1">
        <text>ATP + protein L-histidine = ADP + protein N-phospho-L-histidine.</text>
        <dbReference type="EC" id="2.7.13.3"/>
    </reaction>
</comment>
<dbReference type="PANTHER" id="PTHR45453:SF2">
    <property type="entry name" value="HISTIDINE KINASE"/>
    <property type="match status" value="1"/>
</dbReference>
<comment type="caution">
    <text evidence="14">The sequence shown here is derived from an EMBL/GenBank/DDBJ whole genome shotgun (WGS) entry which is preliminary data.</text>
</comment>
<dbReference type="CDD" id="cd00082">
    <property type="entry name" value="HisKA"/>
    <property type="match status" value="1"/>
</dbReference>
<dbReference type="PROSITE" id="PS50109">
    <property type="entry name" value="HIS_KIN"/>
    <property type="match status" value="1"/>
</dbReference>
<protein>
    <recommendedName>
        <fullName evidence="3">histidine kinase</fullName>
        <ecNumber evidence="3">2.7.13.3</ecNumber>
    </recommendedName>
</protein>
<evidence type="ECO:0000256" key="1">
    <source>
        <dbReference type="ARBA" id="ARBA00000085"/>
    </source>
</evidence>
<keyword evidence="9 12" id="KW-1133">Transmembrane helix</keyword>
<evidence type="ECO:0000313" key="15">
    <source>
        <dbReference type="Proteomes" id="UP000623681"/>
    </source>
</evidence>
<accession>A0A937FIY8</accession>
<dbReference type="GO" id="GO:0000155">
    <property type="term" value="F:phosphorelay sensor kinase activity"/>
    <property type="evidence" value="ECO:0007669"/>
    <property type="project" value="InterPro"/>
</dbReference>
<evidence type="ECO:0000259" key="13">
    <source>
        <dbReference type="PROSITE" id="PS50109"/>
    </source>
</evidence>
<keyword evidence="7 12" id="KW-0812">Transmembrane</keyword>
<dbReference type="InterPro" id="IPR004358">
    <property type="entry name" value="Sig_transdc_His_kin-like_C"/>
</dbReference>
<evidence type="ECO:0000256" key="8">
    <source>
        <dbReference type="ARBA" id="ARBA00022777"/>
    </source>
</evidence>
<evidence type="ECO:0000313" key="14">
    <source>
        <dbReference type="EMBL" id="MBL4933227.1"/>
    </source>
</evidence>
<reference evidence="14" key="1">
    <citation type="submission" date="2021-01" db="EMBL/GenBank/DDBJ databases">
        <title>Genome public.</title>
        <authorList>
            <person name="Liu C."/>
            <person name="Sun Q."/>
        </authorList>
    </citation>
    <scope>NUCLEOTIDE SEQUENCE</scope>
    <source>
        <strain evidence="14">YIM B02565</strain>
    </source>
</reference>
<keyword evidence="10" id="KW-0902">Two-component regulatory system</keyword>
<feature type="transmembrane region" description="Helical" evidence="12">
    <location>
        <begin position="12"/>
        <end position="30"/>
    </location>
</feature>
<evidence type="ECO:0000256" key="6">
    <source>
        <dbReference type="ARBA" id="ARBA00022679"/>
    </source>
</evidence>
<dbReference type="GO" id="GO:0016036">
    <property type="term" value="P:cellular response to phosphate starvation"/>
    <property type="evidence" value="ECO:0007669"/>
    <property type="project" value="TreeGrafter"/>
</dbReference>
<organism evidence="14 15">
    <name type="scientific">Clostridium paridis</name>
    <dbReference type="NCBI Taxonomy" id="2803863"/>
    <lineage>
        <taxon>Bacteria</taxon>
        <taxon>Bacillati</taxon>
        <taxon>Bacillota</taxon>
        <taxon>Clostridia</taxon>
        <taxon>Eubacteriales</taxon>
        <taxon>Clostridiaceae</taxon>
        <taxon>Clostridium</taxon>
    </lineage>
</organism>
<dbReference type="GO" id="GO:0004721">
    <property type="term" value="F:phosphoprotein phosphatase activity"/>
    <property type="evidence" value="ECO:0007669"/>
    <property type="project" value="TreeGrafter"/>
</dbReference>